<dbReference type="InterPro" id="IPR027413">
    <property type="entry name" value="GROEL-like_equatorial_sf"/>
</dbReference>
<evidence type="ECO:0000256" key="2">
    <source>
        <dbReference type="ARBA" id="ARBA00023186"/>
    </source>
</evidence>
<dbReference type="FunFam" id="3.50.7.10:FF:000001">
    <property type="entry name" value="60 kDa chaperonin"/>
    <property type="match status" value="1"/>
</dbReference>
<dbReference type="NCBIfam" id="NF009488">
    <property type="entry name" value="PRK12850.1"/>
    <property type="match status" value="1"/>
</dbReference>
<sequence length="537" mass="58329">MSKIIEFGPDAREKMINGIDKLANAVTSTLGPNGRNVVIANGGIPQSTKDGVTVAKSITLEDPIEELGVQLVKQAAIKTADNAGDGTTTSTLLAREMAKQGLKYLNHGENAVEIKRSIDKAVKEVVEHLRHEIKEDISDEEQLKQIATISANNDSEVGELIATAMQKVGREGVVFIEESKNGETYLETVEGMQFDRGYKSPYFVTDNNSMSTTLNDALILIADKRFTQVKELLPILEAVSNQNKPLVLIAEDIDGEALATLIVNKARGILKVVAVKAPDFGDRRKLILEDIATMTGGQVFSTEKGMKLDKFSWDWFGQARVVTVGKDETTIVDGKGDADKIAERIEELQTQIDKSVSPYEKEKLQERLAKFIGGVAVVHVGGFTEAEMKEKKDRVDDALQATKAALEEGIVPGGGMALLHSRNGISDFNTIGGRIVYNACAEPFKKILANAGYEQEDIYNALSGATGGDYWYGFNLNDEDFCDMREIGVIDPAKVTRTALENAASVAGTILLTEAVVVDKPEDKKDDAGFGDMMGMM</sequence>
<dbReference type="PANTHER" id="PTHR45633">
    <property type="entry name" value="60 KDA HEAT SHOCK PROTEIN, MITOCHONDRIAL"/>
    <property type="match status" value="1"/>
</dbReference>
<dbReference type="NCBIfam" id="NF000592">
    <property type="entry name" value="PRK00013.1"/>
    <property type="match status" value="1"/>
</dbReference>
<organism evidence="3">
    <name type="scientific">uncultured virus</name>
    <dbReference type="NCBI Taxonomy" id="340016"/>
    <lineage>
        <taxon>Viruses</taxon>
        <taxon>environmental samples</taxon>
    </lineage>
</organism>
<dbReference type="EMBL" id="KU595443">
    <property type="protein sequence ID" value="AQM32609.1"/>
    <property type="molecule type" value="Genomic_DNA"/>
</dbReference>
<dbReference type="InterPro" id="IPR027409">
    <property type="entry name" value="GroEL-like_apical_dom_sf"/>
</dbReference>
<dbReference type="CDD" id="cd03344">
    <property type="entry name" value="GroEL"/>
    <property type="match status" value="1"/>
</dbReference>
<dbReference type="InterPro" id="IPR001844">
    <property type="entry name" value="Cpn60/GroEL"/>
</dbReference>
<dbReference type="GO" id="GO:0042026">
    <property type="term" value="P:protein refolding"/>
    <property type="evidence" value="ECO:0007669"/>
    <property type="project" value="InterPro"/>
</dbReference>
<dbReference type="GO" id="GO:0005524">
    <property type="term" value="F:ATP binding"/>
    <property type="evidence" value="ECO:0007669"/>
    <property type="project" value="InterPro"/>
</dbReference>
<dbReference type="InterPro" id="IPR027410">
    <property type="entry name" value="TCP-1-like_intermed_sf"/>
</dbReference>
<dbReference type="PRINTS" id="PR00298">
    <property type="entry name" value="CHAPERONIN60"/>
</dbReference>
<dbReference type="SUPFAM" id="SSF48592">
    <property type="entry name" value="GroEL equatorial domain-like"/>
    <property type="match status" value="1"/>
</dbReference>
<comment type="similarity">
    <text evidence="1">Belongs to the chaperonin (HSP60) family.</text>
</comment>
<dbReference type="NCBIfam" id="NF009489">
    <property type="entry name" value="PRK12851.1"/>
    <property type="match status" value="1"/>
</dbReference>
<dbReference type="Gene3D" id="3.50.7.10">
    <property type="entry name" value="GroEL"/>
    <property type="match status" value="1"/>
</dbReference>
<dbReference type="SUPFAM" id="SSF52029">
    <property type="entry name" value="GroEL apical domain-like"/>
    <property type="match status" value="1"/>
</dbReference>
<evidence type="ECO:0000313" key="3">
    <source>
        <dbReference type="EMBL" id="AQM32609.1"/>
    </source>
</evidence>
<name>A0A240F745_9VIRU</name>
<keyword evidence="2" id="KW-0143">Chaperone</keyword>
<accession>A0A240F745</accession>
<dbReference type="Pfam" id="PF00118">
    <property type="entry name" value="Cpn60_TCP1"/>
    <property type="match status" value="1"/>
</dbReference>
<dbReference type="Gene3D" id="3.30.260.10">
    <property type="entry name" value="TCP-1-like chaperonin intermediate domain"/>
    <property type="match status" value="1"/>
</dbReference>
<dbReference type="NCBIfam" id="TIGR02348">
    <property type="entry name" value="GroEL"/>
    <property type="match status" value="1"/>
</dbReference>
<evidence type="ECO:0000256" key="1">
    <source>
        <dbReference type="ARBA" id="ARBA00006607"/>
    </source>
</evidence>
<dbReference type="SUPFAM" id="SSF54849">
    <property type="entry name" value="GroEL-intermediate domain like"/>
    <property type="match status" value="1"/>
</dbReference>
<proteinExistence type="inferred from homology"/>
<dbReference type="Gene3D" id="1.10.560.10">
    <property type="entry name" value="GroEL-like equatorial domain"/>
    <property type="match status" value="1"/>
</dbReference>
<protein>
    <submittedName>
        <fullName evidence="3">Chaperonin GroEL</fullName>
    </submittedName>
</protein>
<dbReference type="HAMAP" id="MF_00600">
    <property type="entry name" value="CH60"/>
    <property type="match status" value="1"/>
</dbReference>
<dbReference type="InterPro" id="IPR002423">
    <property type="entry name" value="Cpn60/GroEL/TCP-1"/>
</dbReference>
<dbReference type="GO" id="GO:0140662">
    <property type="term" value="F:ATP-dependent protein folding chaperone"/>
    <property type="evidence" value="ECO:0007669"/>
    <property type="project" value="InterPro"/>
</dbReference>
<gene>
    <name evidence="3" type="primary">GroEL</name>
</gene>
<reference evidence="3" key="1">
    <citation type="journal article" date="2017" name="ISME J.">
        <title>Novel chaperonins are prevalent in the virioplankton and demonstrate links to viral biology and ecology.</title>
        <authorList>
            <person name="Marine R.L."/>
            <person name="Nasko D.J."/>
            <person name="Wray J."/>
            <person name="Polson S.W."/>
            <person name="Wommack K.E."/>
        </authorList>
    </citation>
    <scope>NUCLEOTIDE SEQUENCE</scope>
</reference>
<dbReference type="NCBIfam" id="NF009487">
    <property type="entry name" value="PRK12849.1"/>
    <property type="match status" value="1"/>
</dbReference>